<comment type="caution">
    <text evidence="2">The sequence shown here is derived from an EMBL/GenBank/DDBJ whole genome shotgun (WGS) entry which is preliminary data.</text>
</comment>
<evidence type="ECO:0000313" key="3">
    <source>
        <dbReference type="Proteomes" id="UP000271974"/>
    </source>
</evidence>
<accession>A0A3S0ZKZ5</accession>
<feature type="region of interest" description="Disordered" evidence="1">
    <location>
        <begin position="626"/>
        <end position="654"/>
    </location>
</feature>
<feature type="compositionally biased region" description="Basic and acidic residues" evidence="1">
    <location>
        <begin position="39"/>
        <end position="90"/>
    </location>
</feature>
<keyword evidence="3" id="KW-1185">Reference proteome</keyword>
<evidence type="ECO:0000256" key="1">
    <source>
        <dbReference type="SAM" id="MobiDB-lite"/>
    </source>
</evidence>
<organism evidence="2 3">
    <name type="scientific">Elysia chlorotica</name>
    <name type="common">Eastern emerald elysia</name>
    <name type="synonym">Sea slug</name>
    <dbReference type="NCBI Taxonomy" id="188477"/>
    <lineage>
        <taxon>Eukaryota</taxon>
        <taxon>Metazoa</taxon>
        <taxon>Spiralia</taxon>
        <taxon>Lophotrochozoa</taxon>
        <taxon>Mollusca</taxon>
        <taxon>Gastropoda</taxon>
        <taxon>Heterobranchia</taxon>
        <taxon>Euthyneura</taxon>
        <taxon>Panpulmonata</taxon>
        <taxon>Sacoglossa</taxon>
        <taxon>Placobranchoidea</taxon>
        <taxon>Plakobranchidae</taxon>
        <taxon>Elysia</taxon>
    </lineage>
</organism>
<reference evidence="2 3" key="1">
    <citation type="submission" date="2019-01" db="EMBL/GenBank/DDBJ databases">
        <title>A draft genome assembly of the solar-powered sea slug Elysia chlorotica.</title>
        <authorList>
            <person name="Cai H."/>
            <person name="Li Q."/>
            <person name="Fang X."/>
            <person name="Li J."/>
            <person name="Curtis N.E."/>
            <person name="Altenburger A."/>
            <person name="Shibata T."/>
            <person name="Feng M."/>
            <person name="Maeda T."/>
            <person name="Schwartz J.A."/>
            <person name="Shigenobu S."/>
            <person name="Lundholm N."/>
            <person name="Nishiyama T."/>
            <person name="Yang H."/>
            <person name="Hasebe M."/>
            <person name="Li S."/>
            <person name="Pierce S.K."/>
            <person name="Wang J."/>
        </authorList>
    </citation>
    <scope>NUCLEOTIDE SEQUENCE [LARGE SCALE GENOMIC DNA]</scope>
    <source>
        <strain evidence="2">EC2010</strain>
        <tissue evidence="2">Whole organism of an adult</tissue>
    </source>
</reference>
<feature type="compositionally biased region" description="Polar residues" evidence="1">
    <location>
        <begin position="310"/>
        <end position="321"/>
    </location>
</feature>
<feature type="region of interest" description="Disordered" evidence="1">
    <location>
        <begin position="126"/>
        <end position="386"/>
    </location>
</feature>
<proteinExistence type="predicted"/>
<feature type="region of interest" description="Disordered" evidence="1">
    <location>
        <begin position="1"/>
        <end position="99"/>
    </location>
</feature>
<sequence>MVKNPNPGSEVEGESASDWAASNKSKKDSQPGKKKSKKKLVEDHSGKTEDSQGHEKVLVNERSKKVSFAEKDKKNLKDNTGKKDGRKLKECDEEEVEREDDFMINMSQKVSRAKQELELKKQAQSFACIQKRGGKTEGKRRQNNSRTRRGRKGTMGNTVPVSLDLSKKAGKSWRGRSARAGVSALSKPNGAMNLSESSSSEDTDESMTPSSSQCMKKGKVNFETRNKLDQESFKMSKTNAESSMVKPKSGTVNMKGDWRGVKGTSTYMPKPGASGKGCCTSAGTGTEQRTEPAGSRECPLRGDGAEALKQTRQTRSENCGQLQVEEEFIDKTSFLGKPKQKNVKTSTENSKSKLGGEVSDRQTGGSGDSVQVHPSAELDPDPEQVDMSKADVSVINRRHLASTLSYLNQRSREDRMLLHQMSGQRAGNAVELRMEQEDRMRRKQSEEGTRQAKADTLSNKEDALTEAMEELTPAQPGLSFEDALRGVDLCSGVVVRANKTRLNSSTERSKHTRAEPGHILAKRGPQDETSHPSLTEEKKIPTADGVRKVAVPIHKETPKTYSKLNENTVVNDSVTQNRTLSGKHGTDLCKGAQKRNCVTNVSISSTVLVETRDEFHPFSSAVRNDSALPVRQSDGDTLKSARKSKRSRAFDKPIKTVGSYDDEYAHSPQTSFQNQLKHLHESRSVKGHGPVYRSAPGPAPISSMDATARAFAGKGKGRGKNRTAEESASSGGFISTDERRQYENLTIDDLGSDFSDDGF</sequence>
<feature type="compositionally biased region" description="Basic and acidic residues" evidence="1">
    <location>
        <begin position="507"/>
        <end position="516"/>
    </location>
</feature>
<evidence type="ECO:0000313" key="2">
    <source>
        <dbReference type="EMBL" id="RUS69817.1"/>
    </source>
</evidence>
<protein>
    <submittedName>
        <fullName evidence="2">Uncharacterized protein</fullName>
    </submittedName>
</protein>
<feature type="region of interest" description="Disordered" evidence="1">
    <location>
        <begin position="684"/>
        <end position="759"/>
    </location>
</feature>
<feature type="region of interest" description="Disordered" evidence="1">
    <location>
        <begin position="437"/>
        <end position="458"/>
    </location>
</feature>
<dbReference type="OrthoDB" id="10654630at2759"/>
<feature type="compositionally biased region" description="Basic and acidic residues" evidence="1">
    <location>
        <begin position="524"/>
        <end position="538"/>
    </location>
</feature>
<feature type="compositionally biased region" description="Basic and acidic residues" evidence="1">
    <location>
        <begin position="220"/>
        <end position="234"/>
    </location>
</feature>
<feature type="region of interest" description="Disordered" evidence="1">
    <location>
        <begin position="501"/>
        <end position="538"/>
    </location>
</feature>
<dbReference type="AlphaFoldDB" id="A0A3S0ZKZ5"/>
<feature type="compositionally biased region" description="Basic residues" evidence="1">
    <location>
        <begin position="141"/>
        <end position="152"/>
    </location>
</feature>
<feature type="compositionally biased region" description="Acidic residues" evidence="1">
    <location>
        <begin position="750"/>
        <end position="759"/>
    </location>
</feature>
<dbReference type="EMBL" id="RQTK01001567">
    <property type="protein sequence ID" value="RUS69817.1"/>
    <property type="molecule type" value="Genomic_DNA"/>
</dbReference>
<feature type="compositionally biased region" description="Basic residues" evidence="1">
    <location>
        <begin position="168"/>
        <end position="177"/>
    </location>
</feature>
<dbReference type="Proteomes" id="UP000271974">
    <property type="component" value="Unassembled WGS sequence"/>
</dbReference>
<name>A0A3S0ZKZ5_ELYCH</name>
<gene>
    <name evidence="2" type="ORF">EGW08_022422</name>
</gene>